<keyword evidence="5 9" id="KW-1133">Transmembrane helix</keyword>
<comment type="catalytic activity">
    <reaction evidence="8">
        <text>fluoride(in) = fluoride(out)</text>
        <dbReference type="Rhea" id="RHEA:76159"/>
        <dbReference type="ChEBI" id="CHEBI:17051"/>
    </reaction>
    <physiologicalReaction direction="left-to-right" evidence="8">
        <dbReference type="Rhea" id="RHEA:76160"/>
    </physiologicalReaction>
</comment>
<evidence type="ECO:0000256" key="4">
    <source>
        <dbReference type="ARBA" id="ARBA00022692"/>
    </source>
</evidence>
<dbReference type="InterPro" id="IPR003691">
    <property type="entry name" value="FluC"/>
</dbReference>
<dbReference type="Proteomes" id="UP000000267">
    <property type="component" value="Unassembled WGS sequence"/>
</dbReference>
<dbReference type="OMA" id="CYDLQHV"/>
<dbReference type="PANTHER" id="PTHR28259:SF1">
    <property type="entry name" value="FLUORIDE EXPORT PROTEIN 1-RELATED"/>
    <property type="match status" value="1"/>
</dbReference>
<evidence type="ECO:0000256" key="9">
    <source>
        <dbReference type="SAM" id="Phobius"/>
    </source>
</evidence>
<dbReference type="AlphaFoldDB" id="A7TEG1"/>
<dbReference type="Pfam" id="PF02537">
    <property type="entry name" value="CRCB"/>
    <property type="match status" value="2"/>
</dbReference>
<keyword evidence="3" id="KW-1003">Cell membrane</keyword>
<feature type="transmembrane region" description="Helical" evidence="9">
    <location>
        <begin position="224"/>
        <end position="245"/>
    </location>
</feature>
<gene>
    <name evidence="10" type="ORF">Kpol_1036p10</name>
</gene>
<protein>
    <submittedName>
        <fullName evidence="10">Uncharacterized protein</fullName>
    </submittedName>
</protein>
<accession>A7TEG1</accession>
<dbReference type="RefSeq" id="XP_001647126.1">
    <property type="nucleotide sequence ID" value="XM_001647076.1"/>
</dbReference>
<evidence type="ECO:0000256" key="7">
    <source>
        <dbReference type="ARBA" id="ARBA00035120"/>
    </source>
</evidence>
<dbReference type="EMBL" id="DS480380">
    <property type="protein sequence ID" value="EDO19268.1"/>
    <property type="molecule type" value="Genomic_DNA"/>
</dbReference>
<evidence type="ECO:0000256" key="2">
    <source>
        <dbReference type="ARBA" id="ARBA00004651"/>
    </source>
</evidence>
<dbReference type="PhylomeDB" id="A7TEG1"/>
<dbReference type="GO" id="GO:1903425">
    <property type="term" value="F:fluoride transmembrane transporter activity"/>
    <property type="evidence" value="ECO:0007669"/>
    <property type="project" value="TreeGrafter"/>
</dbReference>
<reference evidence="10 11" key="1">
    <citation type="journal article" date="2007" name="Proc. Natl. Acad. Sci. U.S.A.">
        <title>Independent sorting-out of thousands of duplicated gene pairs in two yeast species descended from a whole-genome duplication.</title>
        <authorList>
            <person name="Scannell D.R."/>
            <person name="Frank A.C."/>
            <person name="Conant G.C."/>
            <person name="Byrne K.P."/>
            <person name="Woolfit M."/>
            <person name="Wolfe K.H."/>
        </authorList>
    </citation>
    <scope>NUCLEOTIDE SEQUENCE [LARGE SCALE GENOMIC DNA]</scope>
    <source>
        <strain evidence="11">ATCC 22028 / DSM 70294 / BCRC 21397 / CBS 2163 / NBRC 10782 / NRRL Y-8283 / UCD 57-17</strain>
    </source>
</reference>
<dbReference type="PANTHER" id="PTHR28259">
    <property type="entry name" value="FLUORIDE EXPORT PROTEIN 1-RELATED"/>
    <property type="match status" value="1"/>
</dbReference>
<evidence type="ECO:0000256" key="1">
    <source>
        <dbReference type="ARBA" id="ARBA00002598"/>
    </source>
</evidence>
<evidence type="ECO:0000256" key="6">
    <source>
        <dbReference type="ARBA" id="ARBA00023136"/>
    </source>
</evidence>
<feature type="transmembrane region" description="Helical" evidence="9">
    <location>
        <begin position="356"/>
        <end position="377"/>
    </location>
</feature>
<keyword evidence="6 9" id="KW-0472">Membrane</keyword>
<dbReference type="KEGG" id="vpo:Kpol_1036p10"/>
<comment type="subcellular location">
    <subcellularLocation>
        <location evidence="2">Cell membrane</location>
        <topology evidence="2">Multi-pass membrane protein</topology>
    </subcellularLocation>
</comment>
<feature type="transmembrane region" description="Helical" evidence="9">
    <location>
        <begin position="281"/>
        <end position="301"/>
    </location>
</feature>
<evidence type="ECO:0000313" key="11">
    <source>
        <dbReference type="Proteomes" id="UP000000267"/>
    </source>
</evidence>
<feature type="transmembrane region" description="Helical" evidence="9">
    <location>
        <begin position="252"/>
        <end position="269"/>
    </location>
</feature>
<comment type="similarity">
    <text evidence="7">Belongs to the fluoride channel Fluc/FEX (TC 1.A.43) family.</text>
</comment>
<evidence type="ECO:0000256" key="8">
    <source>
        <dbReference type="ARBA" id="ARBA00035585"/>
    </source>
</evidence>
<keyword evidence="11" id="KW-1185">Reference proteome</keyword>
<keyword evidence="4 9" id="KW-0812">Transmembrane</keyword>
<dbReference type="OrthoDB" id="409792at2759"/>
<dbReference type="FunCoup" id="A7TEG1">
    <property type="interactions" value="159"/>
</dbReference>
<feature type="transmembrane region" description="Helical" evidence="9">
    <location>
        <begin position="157"/>
        <end position="175"/>
    </location>
</feature>
<dbReference type="STRING" id="436907.A7TEG1"/>
<sequence length="386" mass="43033">MQNSINSKPDIELTSSVILESATGNGKGNSNSNDKLKGNIKLQVWPQVRFWFQYLTLSMLGVFTREAITSLSNYENSYVQAGSVLWSNFTACLIMGLLQEMNSANWFVNHPELFTSLTTGYCGSLSSYSTMMLETFEHSASLTRPNITHHTKLPNRAYGIMEFLSVIIVQMFVSMDSLLFGRYLSREVIICHFNGKKDDDDEIETNSSIEPSSFISRTITYLNYVTWIMAIPLIALIVTLAGVYGNYSRGKWTLPTLFGIFGSFGRYYISKLLNPRLANFPIGTFTVNQFAVIFITVLELVQRGKKHSNGNIPIINTVNACHVTAALSTGFCGGLSTVSTFINEGYKMKFIHLLRYFVSSISVSYAICVIILGSYSWSVGLTVPVC</sequence>
<dbReference type="InParanoid" id="A7TEG1"/>
<proteinExistence type="inferred from homology"/>
<dbReference type="GeneID" id="5547604"/>
<dbReference type="GO" id="GO:0005886">
    <property type="term" value="C:plasma membrane"/>
    <property type="evidence" value="ECO:0007669"/>
    <property type="project" value="UniProtKB-SubCell"/>
</dbReference>
<organism evidence="11">
    <name type="scientific">Vanderwaltozyma polyspora (strain ATCC 22028 / DSM 70294 / BCRC 21397 / CBS 2163 / NBRC 10782 / NRRL Y-8283 / UCD 57-17)</name>
    <name type="common">Kluyveromyces polysporus</name>
    <dbReference type="NCBI Taxonomy" id="436907"/>
    <lineage>
        <taxon>Eukaryota</taxon>
        <taxon>Fungi</taxon>
        <taxon>Dikarya</taxon>
        <taxon>Ascomycota</taxon>
        <taxon>Saccharomycotina</taxon>
        <taxon>Saccharomycetes</taxon>
        <taxon>Saccharomycetales</taxon>
        <taxon>Saccharomycetaceae</taxon>
        <taxon>Vanderwaltozyma</taxon>
    </lineage>
</organism>
<dbReference type="HOGENOM" id="CLU_030507_1_2_1"/>
<evidence type="ECO:0000256" key="5">
    <source>
        <dbReference type="ARBA" id="ARBA00022989"/>
    </source>
</evidence>
<dbReference type="eggNOG" id="ENOG502QT5F">
    <property type="taxonomic scope" value="Eukaryota"/>
</dbReference>
<evidence type="ECO:0000256" key="3">
    <source>
        <dbReference type="ARBA" id="ARBA00022475"/>
    </source>
</evidence>
<evidence type="ECO:0000313" key="10">
    <source>
        <dbReference type="EMBL" id="EDO19268.1"/>
    </source>
</evidence>
<comment type="function">
    <text evidence="1">Fluoride channel required for the rapid expulsion of cytoplasmic fluoride.</text>
</comment>
<name>A7TEG1_VANPO</name>